<dbReference type="RefSeq" id="WP_267280121.1">
    <property type="nucleotide sequence ID" value="NZ_JAOVZV010000002.1"/>
</dbReference>
<dbReference type="Proteomes" id="UP001070176">
    <property type="component" value="Unassembled WGS sequence"/>
</dbReference>
<proteinExistence type="predicted"/>
<reference evidence="1" key="1">
    <citation type="submission" date="2022-10" db="EMBL/GenBank/DDBJ databases">
        <title>Chryseobacterium sp. nov., a novel bacterial species.</title>
        <authorList>
            <person name="Cao Y."/>
        </authorList>
    </citation>
    <scope>NUCLEOTIDE SEQUENCE</scope>
    <source>
        <strain evidence="1">KC 927</strain>
    </source>
</reference>
<protein>
    <submittedName>
        <fullName evidence="1">Uncharacterized protein</fullName>
    </submittedName>
</protein>
<comment type="caution">
    <text evidence="1">The sequence shown here is derived from an EMBL/GenBank/DDBJ whole genome shotgun (WGS) entry which is preliminary data.</text>
</comment>
<accession>A0ABT3Y006</accession>
<sequence>MSFLGVAIDPLKAVLTNNNIYVNKKLGIYFVKPENWGFIAVKDFGTLKNKQLIGSGLEEDSDEIWKELGDPICMITKFYENAPEYYGIFSPTITLNVTPKSELEYLGCVTFEEIIEMSAIGTSSLLKDFKIIREYIPYTINNIKFHEFDAEYLFEHIEIDKPLLVELKILKTEHNGYYYDFNFHQSKTQNQTAEVEFQKFISSIQLI</sequence>
<gene>
    <name evidence="1" type="ORF">OEA66_03765</name>
</gene>
<dbReference type="EMBL" id="JAOVZV010000002">
    <property type="protein sequence ID" value="MCX8531470.1"/>
    <property type="molecule type" value="Genomic_DNA"/>
</dbReference>
<evidence type="ECO:0000313" key="2">
    <source>
        <dbReference type="Proteomes" id="UP001070176"/>
    </source>
</evidence>
<name>A0ABT3Y006_9FLAO</name>
<organism evidence="1 2">
    <name type="scientific">Chryseobacterium luquanense</name>
    <dbReference type="NCBI Taxonomy" id="2983766"/>
    <lineage>
        <taxon>Bacteria</taxon>
        <taxon>Pseudomonadati</taxon>
        <taxon>Bacteroidota</taxon>
        <taxon>Flavobacteriia</taxon>
        <taxon>Flavobacteriales</taxon>
        <taxon>Weeksellaceae</taxon>
        <taxon>Chryseobacterium group</taxon>
        <taxon>Chryseobacterium</taxon>
    </lineage>
</organism>
<evidence type="ECO:0000313" key="1">
    <source>
        <dbReference type="EMBL" id="MCX8531470.1"/>
    </source>
</evidence>
<keyword evidence="2" id="KW-1185">Reference proteome</keyword>